<proteinExistence type="predicted"/>
<keyword evidence="1" id="KW-0812">Transmembrane</keyword>
<dbReference type="AlphaFoldDB" id="A0A2W4W4N6"/>
<evidence type="ECO:0008006" key="4">
    <source>
        <dbReference type="Google" id="ProtNLM"/>
    </source>
</evidence>
<dbReference type="Proteomes" id="UP000249467">
    <property type="component" value="Unassembled WGS sequence"/>
</dbReference>
<sequence>MKWIVAQIKWIMLVSGALTCTLFYAAIAPQEALRSTFGVSLDGQLAEIIVRNWGALITLVGAMQIYGAFKSVSRPLILTVSSISKLTFIALVLIYGRQYLGHQAGIAIAIDSVMVLLFVIYLIGDSHKAQN</sequence>
<protein>
    <recommendedName>
        <fullName evidence="4">DUF4345 domain-containing protein</fullName>
    </recommendedName>
</protein>
<evidence type="ECO:0000256" key="1">
    <source>
        <dbReference type="SAM" id="Phobius"/>
    </source>
</evidence>
<keyword evidence="1" id="KW-1133">Transmembrane helix</keyword>
<keyword evidence="1" id="KW-0472">Membrane</keyword>
<dbReference type="EMBL" id="QBML01000018">
    <property type="protein sequence ID" value="PZO39432.1"/>
    <property type="molecule type" value="Genomic_DNA"/>
</dbReference>
<reference evidence="2 3" key="1">
    <citation type="submission" date="2018-04" db="EMBL/GenBank/DDBJ databases">
        <authorList>
            <person name="Go L.Y."/>
            <person name="Mitchell J.A."/>
        </authorList>
    </citation>
    <scope>NUCLEOTIDE SEQUENCE [LARGE SCALE GENOMIC DNA]</scope>
    <source>
        <strain evidence="2">ULC066bin1</strain>
    </source>
</reference>
<feature type="transmembrane region" description="Helical" evidence="1">
    <location>
        <begin position="76"/>
        <end position="96"/>
    </location>
</feature>
<name>A0A2W4W4N6_9CYAN</name>
<evidence type="ECO:0000313" key="3">
    <source>
        <dbReference type="Proteomes" id="UP000249467"/>
    </source>
</evidence>
<feature type="transmembrane region" description="Helical" evidence="1">
    <location>
        <begin position="48"/>
        <end position="69"/>
    </location>
</feature>
<accession>A0A2W4W4N6</accession>
<evidence type="ECO:0000313" key="2">
    <source>
        <dbReference type="EMBL" id="PZO39432.1"/>
    </source>
</evidence>
<organism evidence="2 3">
    <name type="scientific">Pseudanabaena frigida</name>
    <dbReference type="NCBI Taxonomy" id="945775"/>
    <lineage>
        <taxon>Bacteria</taxon>
        <taxon>Bacillati</taxon>
        <taxon>Cyanobacteriota</taxon>
        <taxon>Cyanophyceae</taxon>
        <taxon>Pseudanabaenales</taxon>
        <taxon>Pseudanabaenaceae</taxon>
        <taxon>Pseudanabaena</taxon>
    </lineage>
</organism>
<feature type="transmembrane region" description="Helical" evidence="1">
    <location>
        <begin position="102"/>
        <end position="123"/>
    </location>
</feature>
<gene>
    <name evidence="2" type="ORF">DCF19_14335</name>
</gene>
<comment type="caution">
    <text evidence="2">The sequence shown here is derived from an EMBL/GenBank/DDBJ whole genome shotgun (WGS) entry which is preliminary data.</text>
</comment>
<reference evidence="2 3" key="2">
    <citation type="submission" date="2018-06" db="EMBL/GenBank/DDBJ databases">
        <title>Metagenomic assembly of (sub)arctic Cyanobacteria and their associated microbiome from non-axenic cultures.</title>
        <authorList>
            <person name="Baurain D."/>
        </authorList>
    </citation>
    <scope>NUCLEOTIDE SEQUENCE [LARGE SCALE GENOMIC DNA]</scope>
    <source>
        <strain evidence="2">ULC066bin1</strain>
    </source>
</reference>